<dbReference type="InterPro" id="IPR013498">
    <property type="entry name" value="Topo_IA_Znf"/>
</dbReference>
<dbReference type="Pfam" id="PF10881">
    <property type="entry name" value="DUF2726"/>
    <property type="match status" value="1"/>
</dbReference>
<keyword evidence="1" id="KW-1133">Transmembrane helix</keyword>
<accession>A0A562Q8H6</accession>
<dbReference type="PIRSF" id="PIRSF028063">
    <property type="entry name" value="UCP028063"/>
    <property type="match status" value="1"/>
</dbReference>
<dbReference type="GO" id="GO:0003677">
    <property type="term" value="F:DNA binding"/>
    <property type="evidence" value="ECO:0007669"/>
    <property type="project" value="InterPro"/>
</dbReference>
<dbReference type="InterPro" id="IPR024402">
    <property type="entry name" value="DUF2726"/>
</dbReference>
<comment type="caution">
    <text evidence="4">The sequence shown here is derived from an EMBL/GenBank/DDBJ whole genome shotgun (WGS) entry which is preliminary data.</text>
</comment>
<dbReference type="GO" id="GO:0005694">
    <property type="term" value="C:chromosome"/>
    <property type="evidence" value="ECO:0007669"/>
    <property type="project" value="InterPro"/>
</dbReference>
<keyword evidence="5" id="KW-1185">Reference proteome</keyword>
<evidence type="ECO:0000313" key="5">
    <source>
        <dbReference type="Proteomes" id="UP000316905"/>
    </source>
</evidence>
<keyword evidence="1" id="KW-0812">Transmembrane</keyword>
<dbReference type="InterPro" id="IPR014538">
    <property type="entry name" value="UCP028063_topo_Znf"/>
</dbReference>
<name>A0A562Q8H6_9PSED</name>
<evidence type="ECO:0000313" key="4">
    <source>
        <dbReference type="EMBL" id="TWI53029.1"/>
    </source>
</evidence>
<dbReference type="Pfam" id="PF01396">
    <property type="entry name" value="Zn_ribbon_Top1"/>
    <property type="match status" value="1"/>
</dbReference>
<organism evidence="4 5">
    <name type="scientific">Pseudomonas duriflava</name>
    <dbReference type="NCBI Taxonomy" id="459528"/>
    <lineage>
        <taxon>Bacteria</taxon>
        <taxon>Pseudomonadati</taxon>
        <taxon>Pseudomonadota</taxon>
        <taxon>Gammaproteobacteria</taxon>
        <taxon>Pseudomonadales</taxon>
        <taxon>Pseudomonadaceae</taxon>
        <taxon>Pseudomonas</taxon>
    </lineage>
</organism>
<feature type="domain" description="DNA topoisomerase type IA zn finger" evidence="2">
    <location>
        <begin position="215"/>
        <end position="253"/>
    </location>
</feature>
<proteinExistence type="predicted"/>
<sequence>MPYGRCKGFIRFHFLLSLVFPMLQALSAHSTLLWGVAAGIVLLLVIKFKLSSTFRRDFPYVLNEALFTPAERNFLRVLDSAVDDDYRVFGKVRIADVASVTDMRDQKRWYRAFNKISAKHFDYVLCDPEDLSFVAVIELDDKSHERADRQERDVFVEGVCKAINLPLIRIPARATYSTTEVRSEILDALRERGASRPRRKKASQRIAPSTATPVCSRCASPMVRRQARSGANAGEAFWGCSAFPTCRHVKRINE</sequence>
<protein>
    <submittedName>
        <fullName evidence="4">Topoisomerase-like DNA binding C4 zinc finger protein</fullName>
    </submittedName>
</protein>
<evidence type="ECO:0000259" key="3">
    <source>
        <dbReference type="Pfam" id="PF10881"/>
    </source>
</evidence>
<evidence type="ECO:0000259" key="2">
    <source>
        <dbReference type="Pfam" id="PF01396"/>
    </source>
</evidence>
<keyword evidence="1" id="KW-0472">Membrane</keyword>
<dbReference type="Proteomes" id="UP000316905">
    <property type="component" value="Unassembled WGS sequence"/>
</dbReference>
<reference evidence="4 5" key="1">
    <citation type="journal article" date="2015" name="Stand. Genomic Sci.">
        <title>Genomic Encyclopedia of Bacterial and Archaeal Type Strains, Phase III: the genomes of soil and plant-associated and newly described type strains.</title>
        <authorList>
            <person name="Whitman W.B."/>
            <person name="Woyke T."/>
            <person name="Klenk H.P."/>
            <person name="Zhou Y."/>
            <person name="Lilburn T.G."/>
            <person name="Beck B.J."/>
            <person name="De Vos P."/>
            <person name="Vandamme P."/>
            <person name="Eisen J.A."/>
            <person name="Garrity G."/>
            <person name="Hugenholtz P."/>
            <person name="Kyrpides N.C."/>
        </authorList>
    </citation>
    <scope>NUCLEOTIDE SEQUENCE [LARGE SCALE GENOMIC DNA]</scope>
    <source>
        <strain evidence="4 5">CGMCC 1.6858</strain>
    </source>
</reference>
<dbReference type="AlphaFoldDB" id="A0A562Q8H6"/>
<dbReference type="GO" id="GO:0003916">
    <property type="term" value="F:DNA topoisomerase activity"/>
    <property type="evidence" value="ECO:0007669"/>
    <property type="project" value="InterPro"/>
</dbReference>
<dbReference type="SUPFAM" id="SSF57783">
    <property type="entry name" value="Zinc beta-ribbon"/>
    <property type="match status" value="1"/>
</dbReference>
<dbReference type="EMBL" id="VLKY01000009">
    <property type="protein sequence ID" value="TWI53029.1"/>
    <property type="molecule type" value="Genomic_DNA"/>
</dbReference>
<keyword evidence="4" id="KW-0413">Isomerase</keyword>
<gene>
    <name evidence="4" type="ORF">IQ22_02866</name>
</gene>
<feature type="domain" description="DUF2726" evidence="3">
    <location>
        <begin position="64"/>
        <end position="188"/>
    </location>
</feature>
<feature type="transmembrane region" description="Helical" evidence="1">
    <location>
        <begin position="32"/>
        <end position="50"/>
    </location>
</feature>
<evidence type="ECO:0000256" key="1">
    <source>
        <dbReference type="SAM" id="Phobius"/>
    </source>
</evidence>
<dbReference type="Gene3D" id="3.30.65.10">
    <property type="entry name" value="Bacterial Topoisomerase I, domain 1"/>
    <property type="match status" value="1"/>
</dbReference>
<dbReference type="GO" id="GO:0006265">
    <property type="term" value="P:DNA topological change"/>
    <property type="evidence" value="ECO:0007669"/>
    <property type="project" value="InterPro"/>
</dbReference>